<evidence type="ECO:0000313" key="1">
    <source>
        <dbReference type="EMBL" id="AGA31608.1"/>
    </source>
</evidence>
<name>L0DRF8_SINAD</name>
<dbReference type="EMBL" id="CP003365">
    <property type="protein sequence ID" value="AGA31608.1"/>
    <property type="molecule type" value="Genomic_DNA"/>
</dbReference>
<dbReference type="Proteomes" id="UP000010798">
    <property type="component" value="Plasmid pSINAC01"/>
</dbReference>
<dbReference type="HOGENOM" id="CLU_3029988_0_0_0"/>
<accession>L0DRF8</accession>
<gene>
    <name evidence="1" type="ordered locus">Sinac_7576</name>
</gene>
<proteinExistence type="predicted"/>
<protein>
    <submittedName>
        <fullName evidence="1">Uncharacterized protein</fullName>
    </submittedName>
</protein>
<sequence>MSGQSVWTKSNYGQDICSVYLYPGARLSEYVQLIGMYTKTCLSTETQARESAVSV</sequence>
<keyword evidence="2" id="KW-1185">Reference proteome</keyword>
<organism evidence="1 2">
    <name type="scientific">Singulisphaera acidiphila (strain ATCC BAA-1392 / DSM 18658 / VKM B-2454 / MOB10)</name>
    <dbReference type="NCBI Taxonomy" id="886293"/>
    <lineage>
        <taxon>Bacteria</taxon>
        <taxon>Pseudomonadati</taxon>
        <taxon>Planctomycetota</taxon>
        <taxon>Planctomycetia</taxon>
        <taxon>Isosphaerales</taxon>
        <taxon>Isosphaeraceae</taxon>
        <taxon>Singulisphaera</taxon>
    </lineage>
</organism>
<keyword evidence="1" id="KW-0614">Plasmid</keyword>
<dbReference type="KEGG" id="saci:Sinac_7576"/>
<dbReference type="AlphaFoldDB" id="L0DRF8"/>
<reference evidence="1 2" key="1">
    <citation type="submission" date="2012-02" db="EMBL/GenBank/DDBJ databases">
        <title>Complete sequence of plasmid 1 of Singulisphaera acidiphila DSM 18658.</title>
        <authorList>
            <consortium name="US DOE Joint Genome Institute (JGI-PGF)"/>
            <person name="Lucas S."/>
            <person name="Copeland A."/>
            <person name="Lapidus A."/>
            <person name="Glavina del Rio T."/>
            <person name="Dalin E."/>
            <person name="Tice H."/>
            <person name="Bruce D."/>
            <person name="Goodwin L."/>
            <person name="Pitluck S."/>
            <person name="Peters L."/>
            <person name="Ovchinnikova G."/>
            <person name="Chertkov O."/>
            <person name="Kyrpides N."/>
            <person name="Mavromatis K."/>
            <person name="Ivanova N."/>
            <person name="Brettin T."/>
            <person name="Detter J.C."/>
            <person name="Han C."/>
            <person name="Larimer F."/>
            <person name="Land M."/>
            <person name="Hauser L."/>
            <person name="Markowitz V."/>
            <person name="Cheng J.-F."/>
            <person name="Hugenholtz P."/>
            <person name="Woyke T."/>
            <person name="Wu D."/>
            <person name="Tindall B."/>
            <person name="Pomrenke H."/>
            <person name="Brambilla E."/>
            <person name="Klenk H.-P."/>
            <person name="Eisen J.A."/>
        </authorList>
    </citation>
    <scope>NUCLEOTIDE SEQUENCE [LARGE SCALE GENOMIC DNA]</scope>
    <source>
        <strain evidence="2">ATCC BAA-1392 / DSM 18658 / VKM B-2454 / MOB10</strain>
        <plasmid evidence="1 2">pSINAC01</plasmid>
    </source>
</reference>
<geneLocation type="plasmid" evidence="1 2">
    <name>pSINAC01</name>
</geneLocation>
<evidence type="ECO:0000313" key="2">
    <source>
        <dbReference type="Proteomes" id="UP000010798"/>
    </source>
</evidence>